<dbReference type="EMBL" id="LT158602">
    <property type="protein sequence ID" value="CVK35539.1"/>
    <property type="molecule type" value="Genomic_DNA"/>
</dbReference>
<evidence type="ECO:0000256" key="1">
    <source>
        <dbReference type="SAM" id="Phobius"/>
    </source>
</evidence>
<name>A0A1A7GEJ3_9ZZZZ</name>
<feature type="transmembrane region" description="Helical" evidence="1">
    <location>
        <begin position="63"/>
        <end position="84"/>
    </location>
</feature>
<gene>
    <name evidence="2" type="ORF">MCM2015_pMC2_47</name>
</gene>
<evidence type="ECO:0000313" key="2">
    <source>
        <dbReference type="EMBL" id="CVK35539.1"/>
    </source>
</evidence>
<keyword evidence="2" id="KW-0614">Plasmid</keyword>
<protein>
    <submittedName>
        <fullName evidence="2">Uncharacterized protein</fullName>
    </submittedName>
</protein>
<keyword evidence="1" id="KW-0812">Transmembrane</keyword>
<keyword evidence="1" id="KW-0472">Membrane</keyword>
<organism evidence="2">
    <name type="scientific">biofilter metagenome</name>
    <dbReference type="NCBI Taxonomy" id="1070537"/>
    <lineage>
        <taxon>unclassified sequences</taxon>
        <taxon>metagenomes</taxon>
        <taxon>ecological metagenomes</taxon>
    </lineage>
</organism>
<keyword evidence="1" id="KW-1133">Transmembrane helix</keyword>
<reference evidence="2" key="1">
    <citation type="journal article" date="2016" name="Sci. Rep.">
        <title>Genomics of high molecular weight plasmids isolated from an on-farm biopurification system.</title>
        <authorList>
            <person name="Martini M.C."/>
            <person name="Wibberg D."/>
            <person name="Lozano M."/>
            <person name="Torres Tejerizo G."/>
            <person name="Albicoro F.J."/>
            <person name="Jaenicke S."/>
            <person name="van Elsas J.D."/>
            <person name="Petroni A."/>
            <person name="Garcillan-Barcia M.P."/>
            <person name="de la Cruz F."/>
            <person name="Schluter A."/>
            <person name="Puhler A."/>
            <person name="Pistorio M."/>
            <person name="Lagares A."/>
            <person name="Del Papa M.F."/>
        </authorList>
    </citation>
    <scope>NUCLEOTIDE SEQUENCE</scope>
    <source>
        <plasmid evidence="2">pMC2</plasmid>
    </source>
</reference>
<sequence>MRSWFFIQYHSSMTFDQIAIALLGALAAWLSQARTDSARRWAPVFGMLGQPFWFYASWQADQWGIFAVSVLYALAWMKGLWVYWISPRPAAGVGTLEFPPKKRCD</sequence>
<dbReference type="AlphaFoldDB" id="A0A1A7GEJ3"/>
<geneLocation type="plasmid" evidence="2">
    <name>pMC2</name>
</geneLocation>
<proteinExistence type="predicted"/>
<accession>A0A1A7GEJ3</accession>